<dbReference type="PROSITE" id="PS51257">
    <property type="entry name" value="PROKAR_LIPOPROTEIN"/>
    <property type="match status" value="1"/>
</dbReference>
<evidence type="ECO:0008006" key="3">
    <source>
        <dbReference type="Google" id="ProtNLM"/>
    </source>
</evidence>
<sequence length="170" mass="18367">MRLSLGILGCLFLSSCAMTGKTIKDVPAIKSENIQVSPMSGLAKRTVSLSVIDARAEEMKTQSTELRAEVARAVTEALARENIKVQTSGANSLVLTIQDYSTGQFKEGCVKIVSHLTIPQKAKLNAEAASCFEMKHPFGFKLSADVTKAYEEALSLTFKNLDQALGKLNL</sequence>
<reference evidence="1 2" key="1">
    <citation type="submission" date="2016-03" db="EMBL/GenBank/DDBJ databases">
        <authorList>
            <person name="Ploux O."/>
        </authorList>
    </citation>
    <scope>NUCLEOTIDE SEQUENCE [LARGE SCALE GENOMIC DNA]</scope>
    <source>
        <strain evidence="1 2">BER2</strain>
    </source>
</reference>
<evidence type="ECO:0000313" key="2">
    <source>
        <dbReference type="Proteomes" id="UP000075391"/>
    </source>
</evidence>
<protein>
    <recommendedName>
        <fullName evidence="3">Lipoprotein</fullName>
    </recommendedName>
</protein>
<organism evidence="1 2">
    <name type="scientific">Bdellovibrio bacteriovorus</name>
    <dbReference type="NCBI Taxonomy" id="959"/>
    <lineage>
        <taxon>Bacteria</taxon>
        <taxon>Pseudomonadati</taxon>
        <taxon>Bdellovibrionota</taxon>
        <taxon>Bdellovibrionia</taxon>
        <taxon>Bdellovibrionales</taxon>
        <taxon>Pseudobdellovibrionaceae</taxon>
        <taxon>Bdellovibrio</taxon>
    </lineage>
</organism>
<comment type="caution">
    <text evidence="1">The sequence shown here is derived from an EMBL/GenBank/DDBJ whole genome shotgun (WGS) entry which is preliminary data.</text>
</comment>
<name>A0A150WTX5_BDEBC</name>
<accession>A0A150WTX5</accession>
<dbReference type="Proteomes" id="UP000075391">
    <property type="component" value="Unassembled WGS sequence"/>
</dbReference>
<dbReference type="AlphaFoldDB" id="A0A150WTX5"/>
<dbReference type="RefSeq" id="WP_063242884.1">
    <property type="nucleotide sequence ID" value="NZ_LUKF01000003.1"/>
</dbReference>
<gene>
    <name evidence="1" type="ORF">AZI85_14795</name>
</gene>
<dbReference type="OrthoDB" id="5292941at2"/>
<proteinExistence type="predicted"/>
<dbReference type="EMBL" id="LUKF01000003">
    <property type="protein sequence ID" value="KYG69968.1"/>
    <property type="molecule type" value="Genomic_DNA"/>
</dbReference>
<evidence type="ECO:0000313" key="1">
    <source>
        <dbReference type="EMBL" id="KYG69968.1"/>
    </source>
</evidence>